<keyword evidence="6" id="KW-1185">Reference proteome</keyword>
<feature type="chain" id="PRO_5026254114" evidence="3">
    <location>
        <begin position="25"/>
        <end position="338"/>
    </location>
</feature>
<dbReference type="GO" id="GO:0008234">
    <property type="term" value="F:cysteine-type peptidase activity"/>
    <property type="evidence" value="ECO:0007669"/>
    <property type="project" value="InterPro"/>
</dbReference>
<dbReference type="Proteomes" id="UP000001819">
    <property type="component" value="Chromosome X"/>
</dbReference>
<name>A0A6I8V1F2_DROPS</name>
<evidence type="ECO:0000313" key="6">
    <source>
        <dbReference type="Proteomes" id="UP000001819"/>
    </source>
</evidence>
<dbReference type="SUPFAM" id="SSF54001">
    <property type="entry name" value="Cysteine proteinases"/>
    <property type="match status" value="1"/>
</dbReference>
<comment type="similarity">
    <text evidence="1">Belongs to the peptidase C1 family.</text>
</comment>
<dbReference type="SMART" id="SM00848">
    <property type="entry name" value="Inhibitor_I29"/>
    <property type="match status" value="1"/>
</dbReference>
<dbReference type="CDD" id="cd02248">
    <property type="entry name" value="Peptidase_C1A"/>
    <property type="match status" value="1"/>
</dbReference>
<dbReference type="InParanoid" id="A0A6I8V1F2"/>
<dbReference type="RefSeq" id="XP_002134852.2">
    <property type="nucleotide sequence ID" value="XM_002134816.3"/>
</dbReference>
<dbReference type="InterPro" id="IPR013201">
    <property type="entry name" value="Prot_inhib_I29"/>
</dbReference>
<dbReference type="InterPro" id="IPR013128">
    <property type="entry name" value="Peptidase_C1A"/>
</dbReference>
<evidence type="ECO:0000256" key="3">
    <source>
        <dbReference type="SAM" id="SignalP"/>
    </source>
</evidence>
<dbReference type="PANTHER" id="PTHR12411">
    <property type="entry name" value="CYSTEINE PROTEASE FAMILY C1-RELATED"/>
    <property type="match status" value="1"/>
</dbReference>
<dbReference type="KEGG" id="dpo:6900459"/>
<dbReference type="PROSITE" id="PS00639">
    <property type="entry name" value="THIOL_PROTEASE_HIS"/>
    <property type="match status" value="1"/>
</dbReference>
<dbReference type="PRINTS" id="PR00705">
    <property type="entry name" value="PAPAIN"/>
</dbReference>
<evidence type="ECO:0000259" key="4">
    <source>
        <dbReference type="SMART" id="SM00645"/>
    </source>
</evidence>
<dbReference type="FunFam" id="3.90.70.10:FF:000332">
    <property type="entry name" value="Cathepsin L1"/>
    <property type="match status" value="1"/>
</dbReference>
<dbReference type="Pfam" id="PF00112">
    <property type="entry name" value="Peptidase_C1"/>
    <property type="match status" value="1"/>
</dbReference>
<evidence type="ECO:0000256" key="1">
    <source>
        <dbReference type="ARBA" id="ARBA00008455"/>
    </source>
</evidence>
<proteinExistence type="inferred from homology"/>
<dbReference type="Gene3D" id="3.90.70.10">
    <property type="entry name" value="Cysteine proteinases"/>
    <property type="match status" value="1"/>
</dbReference>
<evidence type="ECO:0000256" key="2">
    <source>
        <dbReference type="ARBA" id="ARBA00023157"/>
    </source>
</evidence>
<dbReference type="PROSITE" id="PS51257">
    <property type="entry name" value="PROKAR_LIPOPROTEIN"/>
    <property type="match status" value="1"/>
</dbReference>
<keyword evidence="3" id="KW-0732">Signal</keyword>
<organism evidence="6 7">
    <name type="scientific">Drosophila pseudoobscura pseudoobscura</name>
    <name type="common">Fruit fly</name>
    <dbReference type="NCBI Taxonomy" id="46245"/>
    <lineage>
        <taxon>Eukaryota</taxon>
        <taxon>Metazoa</taxon>
        <taxon>Ecdysozoa</taxon>
        <taxon>Arthropoda</taxon>
        <taxon>Hexapoda</taxon>
        <taxon>Insecta</taxon>
        <taxon>Pterygota</taxon>
        <taxon>Neoptera</taxon>
        <taxon>Endopterygota</taxon>
        <taxon>Diptera</taxon>
        <taxon>Brachycera</taxon>
        <taxon>Muscomorpha</taxon>
        <taxon>Ephydroidea</taxon>
        <taxon>Drosophilidae</taxon>
        <taxon>Drosophila</taxon>
        <taxon>Sophophora</taxon>
    </lineage>
</organism>
<sequence>MNLPRSYLGFHLLLLLLGIACATARVSMAEWNAFKEKYGKRYNYNDNIRHYGIYKRRALEVQEHNIRFAAGEVGYEMGLNEFSDTKQNLLAFRTNGAEPEADAPTQNLTIPSNYKYYDQITEGKDWRESGCISPVGNQGTECLACWAFAASGAIEAHLALKNHRLVELSPKHLLDCTNRPSAKCEGGWVSVAFNYTRDNGIATKESYPFVPLSEECRYDKSTSAGRVRGYVTLSNADERELAEVVYNIGPVAVSIDHLQQSFRNYKRGVLKDENCRSNRASLRHAVLVVGFGTDAEWGDYWLIKNSYGTSWGIDGYFKLARNAGNMCGVASIPQYPLV</sequence>
<feature type="signal peptide" evidence="3">
    <location>
        <begin position="1"/>
        <end position="24"/>
    </location>
</feature>
<dbReference type="InterPro" id="IPR000668">
    <property type="entry name" value="Peptidase_C1A_C"/>
</dbReference>
<dbReference type="InterPro" id="IPR039417">
    <property type="entry name" value="Peptidase_C1A_papain-like"/>
</dbReference>
<evidence type="ECO:0000259" key="5">
    <source>
        <dbReference type="SMART" id="SM00848"/>
    </source>
</evidence>
<gene>
    <name evidence="7" type="primary">CtsL3</name>
</gene>
<evidence type="ECO:0000313" key="7">
    <source>
        <dbReference type="RefSeq" id="XP_002134852.2"/>
    </source>
</evidence>
<dbReference type="Pfam" id="PF08246">
    <property type="entry name" value="Inhibitor_I29"/>
    <property type="match status" value="1"/>
</dbReference>
<protein>
    <submittedName>
        <fullName evidence="7">Cathepsin L1</fullName>
    </submittedName>
</protein>
<keyword evidence="2" id="KW-1015">Disulfide bond</keyword>
<dbReference type="SMART" id="SM00645">
    <property type="entry name" value="Pept_C1"/>
    <property type="match status" value="1"/>
</dbReference>
<feature type="domain" description="Peptidase C1A papain C-terminal" evidence="4">
    <location>
        <begin position="120"/>
        <end position="337"/>
    </location>
</feature>
<accession>A0A6I8V1F2</accession>
<dbReference type="GO" id="GO:0006508">
    <property type="term" value="P:proteolysis"/>
    <property type="evidence" value="ECO:0007669"/>
    <property type="project" value="InterPro"/>
</dbReference>
<dbReference type="InterPro" id="IPR025660">
    <property type="entry name" value="Pept_his_AS"/>
</dbReference>
<dbReference type="InterPro" id="IPR038765">
    <property type="entry name" value="Papain-like_cys_pep_sf"/>
</dbReference>
<dbReference type="AlphaFoldDB" id="A0A6I8V1F2"/>
<dbReference type="FunCoup" id="A0A6I8V1F2">
    <property type="interactions" value="251"/>
</dbReference>
<reference evidence="7" key="1">
    <citation type="submission" date="2025-08" db="UniProtKB">
        <authorList>
            <consortium name="RefSeq"/>
        </authorList>
    </citation>
    <scope>IDENTIFICATION</scope>
    <source>
        <strain evidence="7">MV-25-SWS-2005</strain>
        <tissue evidence="7">Whole body</tissue>
    </source>
</reference>
<feature type="domain" description="Cathepsin propeptide inhibitor" evidence="5">
    <location>
        <begin position="31"/>
        <end position="89"/>
    </location>
</feature>